<keyword evidence="1" id="KW-0645">Protease</keyword>
<evidence type="ECO:0000259" key="12">
    <source>
        <dbReference type="Pfam" id="PF17921"/>
    </source>
</evidence>
<dbReference type="InterPro" id="IPR050951">
    <property type="entry name" value="Retrovirus_Pol_polyprotein"/>
</dbReference>
<dbReference type="GO" id="GO:0003964">
    <property type="term" value="F:RNA-directed DNA polymerase activity"/>
    <property type="evidence" value="ECO:0007669"/>
    <property type="project" value="UniProtKB-KW"/>
</dbReference>
<evidence type="ECO:0000256" key="6">
    <source>
        <dbReference type="ARBA" id="ARBA00022801"/>
    </source>
</evidence>
<feature type="domain" description="Integrase zinc-binding" evidence="12">
    <location>
        <begin position="732"/>
        <end position="785"/>
    </location>
</feature>
<protein>
    <submittedName>
        <fullName evidence="13">Retrovirus-related Pol polyprotein from transposon 297 family</fullName>
    </submittedName>
</protein>
<dbReference type="Gene3D" id="3.10.10.10">
    <property type="entry name" value="HIV Type 1 Reverse Transcriptase, subunit A, domain 1"/>
    <property type="match status" value="1"/>
</dbReference>
<dbReference type="Gene3D" id="2.40.70.10">
    <property type="entry name" value="Acid Proteases"/>
    <property type="match status" value="1"/>
</dbReference>
<evidence type="ECO:0000259" key="9">
    <source>
        <dbReference type="Pfam" id="PF00078"/>
    </source>
</evidence>
<dbReference type="Pfam" id="PF08284">
    <property type="entry name" value="RVP_2"/>
    <property type="match status" value="1"/>
</dbReference>
<dbReference type="EMBL" id="CM003604">
    <property type="protein sequence ID" value="KYP74516.1"/>
    <property type="molecule type" value="Genomic_DNA"/>
</dbReference>
<dbReference type="FunFam" id="3.30.70.270:FF:000020">
    <property type="entry name" value="Transposon Tf2-6 polyprotein-like Protein"/>
    <property type="match status" value="1"/>
</dbReference>
<evidence type="ECO:0000256" key="2">
    <source>
        <dbReference type="ARBA" id="ARBA00022679"/>
    </source>
</evidence>
<evidence type="ECO:0000313" key="13">
    <source>
        <dbReference type="EMBL" id="KYP74516.1"/>
    </source>
</evidence>
<name>A0A151U5D2_CAJCA</name>
<dbReference type="GO" id="GO:0004519">
    <property type="term" value="F:endonuclease activity"/>
    <property type="evidence" value="ECO:0007669"/>
    <property type="project" value="UniProtKB-KW"/>
</dbReference>
<dbReference type="Pfam" id="PF17919">
    <property type="entry name" value="RT_RNaseH_2"/>
    <property type="match status" value="1"/>
</dbReference>
<keyword evidence="4" id="KW-0540">Nuclease</keyword>
<dbReference type="Gene3D" id="1.10.340.70">
    <property type="match status" value="1"/>
</dbReference>
<dbReference type="Pfam" id="PF17921">
    <property type="entry name" value="Integrase_H2C2"/>
    <property type="match status" value="1"/>
</dbReference>
<dbReference type="InterPro" id="IPR041577">
    <property type="entry name" value="RT_RNaseH_2"/>
</dbReference>
<dbReference type="GO" id="GO:0006508">
    <property type="term" value="P:proteolysis"/>
    <property type="evidence" value="ECO:0007669"/>
    <property type="project" value="UniProtKB-KW"/>
</dbReference>
<dbReference type="AlphaFoldDB" id="A0A151U5D2"/>
<dbReference type="Gene3D" id="3.30.70.270">
    <property type="match status" value="2"/>
</dbReference>
<sequence length="823" mass="93443">MSLVQICMEGVTWHWFKVLSNAEPNLQWETFKRALLDCYGDHQWGNPFAQLKLLHQSTSVDEYVEAFEVLLAQVPPMTETPRLKKPTVSNSRSGTRNLSYSELLERRNRGLCFKCGDPWGPTHVCPDQHLRLLIFEGDESPIEQPELPCIDEPPIPNSEMQCQMLDYRALESGDPSQAKTIKFDGELKGYPILLLVDSGATHNFVARELVASLNLVITPTDSFCVGLGNGSKCYSQGLCRAIRVKVGHYFLSVDAYVLDLGGVDIILGMSCDKGEVVTLQGQHLRGSSVTPALQGVLQELVIDEDPLTTSEKDLSLELCNVLIAHEIVFQPRTGLPPKRSHDHAINLFPGIKPVSVRPYRYAYHHKDEIERQVRELLAEGVIRHSVSPFSSPVILVKKKDDTWRMCVDFRALNKPTINELIDELHGSQVFSKIDLKSGFHQIRMQDADVPKTSFRTHEGHYEYLVMPFGLVNAPATFQATMNMVFRTFLRRFVDILIFSPDWGTHLTHLHEVLSLLETHSFVANRKKCSFGLSSIDYLGHVITAHGVQMDPSKVQAVVDWPLPTTTKEVWGFLGLAGYYRRFIKDYGKIAQLLTALTKKDGFHWGVEKNEAFTRLKQCLVSYTVLAFTDFKQEFVIECDASGRGIGIYKPGLENKAADALSRQMEFVELHTIAMSPFWTDFPKVRDEIQQDHELIKLRDQILDGEVLNTNYTWRDGYLFFKGRLVLPASSTFIPTLLNEYHATLMGGHSGFNKTYKRLASSFFWKGMKQAIMTYIRECEICHVTNMRLCLLLGCCNPFPSLMLFGKIFLLILSRVFHAHMDLR</sequence>
<keyword evidence="8" id="KW-0511">Multifunctional enzyme</keyword>
<dbReference type="Pfam" id="PF00078">
    <property type="entry name" value="RVT_1"/>
    <property type="match status" value="1"/>
</dbReference>
<dbReference type="InterPro" id="IPR005162">
    <property type="entry name" value="Retrotrans_gag_dom"/>
</dbReference>
<gene>
    <name evidence="13" type="ORF">KK1_007200</name>
</gene>
<evidence type="ECO:0000256" key="1">
    <source>
        <dbReference type="ARBA" id="ARBA00022670"/>
    </source>
</evidence>
<dbReference type="Gramene" id="C.cajan_07001.t">
    <property type="protein sequence ID" value="C.cajan_07001.t"/>
    <property type="gene ID" value="C.cajan_07001"/>
</dbReference>
<feature type="domain" description="Reverse transcriptase/retrotransposon-derived protein RNase H-like" evidence="11">
    <location>
        <begin position="604"/>
        <end position="647"/>
    </location>
</feature>
<dbReference type="CDD" id="cd01647">
    <property type="entry name" value="RT_LTR"/>
    <property type="match status" value="1"/>
</dbReference>
<feature type="domain" description="Retrotransposon gag" evidence="10">
    <location>
        <begin position="3"/>
        <end position="79"/>
    </location>
</feature>
<evidence type="ECO:0000256" key="4">
    <source>
        <dbReference type="ARBA" id="ARBA00022722"/>
    </source>
</evidence>
<keyword evidence="7" id="KW-0695">RNA-directed DNA polymerase</keyword>
<feature type="domain" description="Reverse transcriptase" evidence="9">
    <location>
        <begin position="396"/>
        <end position="542"/>
    </location>
</feature>
<dbReference type="SUPFAM" id="SSF50630">
    <property type="entry name" value="Acid proteases"/>
    <property type="match status" value="1"/>
</dbReference>
<keyword evidence="3" id="KW-0548">Nucleotidyltransferase</keyword>
<keyword evidence="5" id="KW-0255">Endonuclease</keyword>
<keyword evidence="6" id="KW-0378">Hydrolase</keyword>
<dbReference type="FunFam" id="1.10.340.70:FF:000001">
    <property type="entry name" value="Retrovirus-related Pol polyprotein from transposon gypsy-like Protein"/>
    <property type="match status" value="1"/>
</dbReference>
<keyword evidence="14" id="KW-1185">Reference proteome</keyword>
<dbReference type="InterPro" id="IPR041588">
    <property type="entry name" value="Integrase_H2C2"/>
</dbReference>
<evidence type="ECO:0000313" key="14">
    <source>
        <dbReference type="Proteomes" id="UP000075243"/>
    </source>
</evidence>
<dbReference type="CDD" id="cd00303">
    <property type="entry name" value="retropepsin_like"/>
    <property type="match status" value="1"/>
</dbReference>
<evidence type="ECO:0000256" key="5">
    <source>
        <dbReference type="ARBA" id="ARBA00022759"/>
    </source>
</evidence>
<organism evidence="13 14">
    <name type="scientific">Cajanus cajan</name>
    <name type="common">Pigeon pea</name>
    <name type="synonym">Cajanus indicus</name>
    <dbReference type="NCBI Taxonomy" id="3821"/>
    <lineage>
        <taxon>Eukaryota</taxon>
        <taxon>Viridiplantae</taxon>
        <taxon>Streptophyta</taxon>
        <taxon>Embryophyta</taxon>
        <taxon>Tracheophyta</taxon>
        <taxon>Spermatophyta</taxon>
        <taxon>Magnoliopsida</taxon>
        <taxon>eudicotyledons</taxon>
        <taxon>Gunneridae</taxon>
        <taxon>Pentapetalae</taxon>
        <taxon>rosids</taxon>
        <taxon>fabids</taxon>
        <taxon>Fabales</taxon>
        <taxon>Fabaceae</taxon>
        <taxon>Papilionoideae</taxon>
        <taxon>50 kb inversion clade</taxon>
        <taxon>NPAAA clade</taxon>
        <taxon>indigoferoid/millettioid clade</taxon>
        <taxon>Phaseoleae</taxon>
        <taxon>Cajanus</taxon>
    </lineage>
</organism>
<dbReference type="InterPro" id="IPR043502">
    <property type="entry name" value="DNA/RNA_pol_sf"/>
</dbReference>
<evidence type="ECO:0000256" key="8">
    <source>
        <dbReference type="ARBA" id="ARBA00023268"/>
    </source>
</evidence>
<dbReference type="OMA" id="FCFINEN"/>
<dbReference type="InterPro" id="IPR021109">
    <property type="entry name" value="Peptidase_aspartic_dom_sf"/>
</dbReference>
<evidence type="ECO:0000256" key="7">
    <source>
        <dbReference type="ARBA" id="ARBA00022918"/>
    </source>
</evidence>
<proteinExistence type="predicted"/>
<dbReference type="GO" id="GO:0008233">
    <property type="term" value="F:peptidase activity"/>
    <property type="evidence" value="ECO:0007669"/>
    <property type="project" value="UniProtKB-KW"/>
</dbReference>
<dbReference type="Pfam" id="PF03732">
    <property type="entry name" value="Retrotrans_gag"/>
    <property type="match status" value="1"/>
</dbReference>
<evidence type="ECO:0000256" key="3">
    <source>
        <dbReference type="ARBA" id="ARBA00022695"/>
    </source>
</evidence>
<evidence type="ECO:0000259" key="11">
    <source>
        <dbReference type="Pfam" id="PF17919"/>
    </source>
</evidence>
<dbReference type="InterPro" id="IPR043128">
    <property type="entry name" value="Rev_trsase/Diguanyl_cyclase"/>
</dbReference>
<dbReference type="FunFam" id="3.10.10.10:FF:000007">
    <property type="entry name" value="Retrovirus-related Pol polyprotein from transposon 17.6-like Protein"/>
    <property type="match status" value="1"/>
</dbReference>
<reference evidence="13 14" key="1">
    <citation type="journal article" date="2012" name="Nat. Biotechnol.">
        <title>Draft genome sequence of pigeonpea (Cajanus cajan), an orphan legume crop of resource-poor farmers.</title>
        <authorList>
            <person name="Varshney R.K."/>
            <person name="Chen W."/>
            <person name="Li Y."/>
            <person name="Bharti A.K."/>
            <person name="Saxena R.K."/>
            <person name="Schlueter J.A."/>
            <person name="Donoghue M.T."/>
            <person name="Azam S."/>
            <person name="Fan G."/>
            <person name="Whaley A.M."/>
            <person name="Farmer A.D."/>
            <person name="Sheridan J."/>
            <person name="Iwata A."/>
            <person name="Tuteja R."/>
            <person name="Penmetsa R.V."/>
            <person name="Wu W."/>
            <person name="Upadhyaya H.D."/>
            <person name="Yang S.P."/>
            <person name="Shah T."/>
            <person name="Saxena K.B."/>
            <person name="Michael T."/>
            <person name="McCombie W.R."/>
            <person name="Yang B."/>
            <person name="Zhang G."/>
            <person name="Yang H."/>
            <person name="Wang J."/>
            <person name="Spillane C."/>
            <person name="Cook D.R."/>
            <person name="May G.D."/>
            <person name="Xu X."/>
            <person name="Jackson S.A."/>
        </authorList>
    </citation>
    <scope>NUCLEOTIDE SEQUENCE [LARGE SCALE GENOMIC DNA]</scope>
    <source>
        <strain evidence="14">cv. Asha</strain>
    </source>
</reference>
<dbReference type="SUPFAM" id="SSF56672">
    <property type="entry name" value="DNA/RNA polymerases"/>
    <property type="match status" value="1"/>
</dbReference>
<accession>A0A151U5D2</accession>
<dbReference type="PANTHER" id="PTHR37984">
    <property type="entry name" value="PROTEIN CBG26694"/>
    <property type="match status" value="1"/>
</dbReference>
<dbReference type="Proteomes" id="UP000075243">
    <property type="component" value="Chromosome 2"/>
</dbReference>
<keyword evidence="2" id="KW-0808">Transferase</keyword>
<evidence type="ECO:0000259" key="10">
    <source>
        <dbReference type="Pfam" id="PF03732"/>
    </source>
</evidence>
<dbReference type="InterPro" id="IPR000477">
    <property type="entry name" value="RT_dom"/>
</dbReference>
<dbReference type="PANTHER" id="PTHR37984:SF5">
    <property type="entry name" value="PROTEIN NYNRIN-LIKE"/>
    <property type="match status" value="1"/>
</dbReference>